<keyword evidence="1" id="KW-1133">Transmembrane helix</keyword>
<dbReference type="Proteomes" id="UP000284706">
    <property type="component" value="Unassembled WGS sequence"/>
</dbReference>
<dbReference type="GO" id="GO:0006660">
    <property type="term" value="P:phosphatidylserine catabolic process"/>
    <property type="evidence" value="ECO:0007669"/>
    <property type="project" value="TreeGrafter"/>
</dbReference>
<reference evidence="3 4" key="1">
    <citation type="journal article" date="2018" name="Evol. Lett.">
        <title>Horizontal gene cluster transfer increased hallucinogenic mushroom diversity.</title>
        <authorList>
            <person name="Reynolds H.T."/>
            <person name="Vijayakumar V."/>
            <person name="Gluck-Thaler E."/>
            <person name="Korotkin H.B."/>
            <person name="Matheny P.B."/>
            <person name="Slot J.C."/>
        </authorList>
    </citation>
    <scope>NUCLEOTIDE SEQUENCE [LARGE SCALE GENOMIC DNA]</scope>
    <source>
        <strain evidence="3 4">SRW20</strain>
    </source>
</reference>
<dbReference type="OrthoDB" id="446723at2759"/>
<dbReference type="GO" id="GO:0052651">
    <property type="term" value="P:monoacylglycerol catabolic process"/>
    <property type="evidence" value="ECO:0007669"/>
    <property type="project" value="TreeGrafter"/>
</dbReference>
<protein>
    <recommendedName>
        <fullName evidence="2">AB hydrolase-1 domain-containing protein</fullName>
    </recommendedName>
</protein>
<comment type="caution">
    <text evidence="3">The sequence shown here is derived from an EMBL/GenBank/DDBJ whole genome shotgun (WGS) entry which is preliminary data.</text>
</comment>
<proteinExistence type="predicted"/>
<keyword evidence="1" id="KW-0472">Membrane</keyword>
<dbReference type="Gene3D" id="3.40.50.1820">
    <property type="entry name" value="alpha/beta hydrolase"/>
    <property type="match status" value="1"/>
</dbReference>
<dbReference type="PANTHER" id="PTHR12277">
    <property type="entry name" value="ALPHA/BETA HYDROLASE DOMAIN-CONTAINING PROTEIN"/>
    <property type="match status" value="1"/>
</dbReference>
<feature type="domain" description="AB hydrolase-1" evidence="2">
    <location>
        <begin position="149"/>
        <end position="292"/>
    </location>
</feature>
<feature type="transmembrane region" description="Helical" evidence="1">
    <location>
        <begin position="26"/>
        <end position="46"/>
    </location>
</feature>
<dbReference type="Pfam" id="PF12697">
    <property type="entry name" value="Abhydrolase_6"/>
    <property type="match status" value="1"/>
</dbReference>
<keyword evidence="4" id="KW-1185">Reference proteome</keyword>
<dbReference type="STRING" id="231916.A0A409Y1P7"/>
<evidence type="ECO:0000313" key="4">
    <source>
        <dbReference type="Proteomes" id="UP000284706"/>
    </source>
</evidence>
<dbReference type="InterPro" id="IPR029058">
    <property type="entry name" value="AB_hydrolase_fold"/>
</dbReference>
<evidence type="ECO:0000259" key="2">
    <source>
        <dbReference type="Pfam" id="PF12697"/>
    </source>
</evidence>
<dbReference type="GO" id="GO:0047372">
    <property type="term" value="F:monoacylglycerol lipase activity"/>
    <property type="evidence" value="ECO:0007669"/>
    <property type="project" value="TreeGrafter"/>
</dbReference>
<dbReference type="InParanoid" id="A0A409Y1P7"/>
<organism evidence="3 4">
    <name type="scientific">Gymnopilus dilepis</name>
    <dbReference type="NCBI Taxonomy" id="231916"/>
    <lineage>
        <taxon>Eukaryota</taxon>
        <taxon>Fungi</taxon>
        <taxon>Dikarya</taxon>
        <taxon>Basidiomycota</taxon>
        <taxon>Agaricomycotina</taxon>
        <taxon>Agaricomycetes</taxon>
        <taxon>Agaricomycetidae</taxon>
        <taxon>Agaricales</taxon>
        <taxon>Agaricineae</taxon>
        <taxon>Hymenogastraceae</taxon>
        <taxon>Gymnopilus</taxon>
    </lineage>
</organism>
<dbReference type="EMBL" id="NHYE01001306">
    <property type="protein sequence ID" value="PPQ96974.1"/>
    <property type="molecule type" value="Genomic_DNA"/>
</dbReference>
<evidence type="ECO:0000256" key="1">
    <source>
        <dbReference type="SAM" id="Phobius"/>
    </source>
</evidence>
<evidence type="ECO:0000313" key="3">
    <source>
        <dbReference type="EMBL" id="PPQ96974.1"/>
    </source>
</evidence>
<gene>
    <name evidence="3" type="ORF">CVT26_006430</name>
</gene>
<dbReference type="InterPro" id="IPR000073">
    <property type="entry name" value="AB_hydrolase_1"/>
</dbReference>
<dbReference type="GO" id="GO:0004622">
    <property type="term" value="F:phosphatidylcholine lysophospholipase activity"/>
    <property type="evidence" value="ECO:0007669"/>
    <property type="project" value="TreeGrafter"/>
</dbReference>
<sequence>MADSEKHSGEASNSTMSTMLRRVRKLLLGLFVAYILAVVLVMTPLVQTRFVASLYHVSEDLNPCYRVLYAQHIDFLWYNKFDHPEHYGLAPGKTVNLKVQSSDNLTLGAWFIFSDQFYHSLPYPPQPNTNYSFPNRQHIPAALKSHPTILFLHGNTGTRAHHLRTALYSAFTSRLGANVLAIDYRGFGDSEGHPTVSGVGKDARAGWDYLAGMGAKPQDVLIVGHSLGTAIAGLLAADLGRGGINPRGTVLMAPFSSVRKLIDEYYLFGFLPLLRPLSMIPLAPRLVTWSLVHRFDTLTLVSDIKSSVLIAHADNDKDIPVTHASLLFDAFLSPHLPSSPSLPPNPLSPTEWDNYTSQTSLRTGKRHEVVNTLDIEGYGVYEEMSKDVVKREGGRKVALLRTRTGGHDVGRVEGVQDEIGRMLGLFV</sequence>
<dbReference type="AlphaFoldDB" id="A0A409Y1P7"/>
<accession>A0A409Y1P7</accession>
<dbReference type="GO" id="GO:0005789">
    <property type="term" value="C:endoplasmic reticulum membrane"/>
    <property type="evidence" value="ECO:0007669"/>
    <property type="project" value="TreeGrafter"/>
</dbReference>
<name>A0A409Y1P7_9AGAR</name>
<keyword evidence="1" id="KW-0812">Transmembrane</keyword>
<dbReference type="SUPFAM" id="SSF53474">
    <property type="entry name" value="alpha/beta-Hydrolases"/>
    <property type="match status" value="1"/>
</dbReference>
<dbReference type="PANTHER" id="PTHR12277:SF194">
    <property type="entry name" value="FI04476P"/>
    <property type="match status" value="1"/>
</dbReference>